<evidence type="ECO:0000313" key="2">
    <source>
        <dbReference type="EMBL" id="MCG2431424.1"/>
    </source>
</evidence>
<organism evidence="2 3">
    <name type="scientific">Aequorivita xiaoshiensis</name>
    <dbReference type="NCBI Taxonomy" id="2874476"/>
    <lineage>
        <taxon>Bacteria</taxon>
        <taxon>Pseudomonadati</taxon>
        <taxon>Bacteroidota</taxon>
        <taxon>Flavobacteriia</taxon>
        <taxon>Flavobacteriales</taxon>
        <taxon>Flavobacteriaceae</taxon>
        <taxon>Aequorivita</taxon>
    </lineage>
</organism>
<gene>
    <name evidence="2" type="ORF">K8344_09860</name>
</gene>
<dbReference type="InterPro" id="IPR007621">
    <property type="entry name" value="TPM_dom"/>
</dbReference>
<dbReference type="Gene3D" id="3.10.310.50">
    <property type="match status" value="1"/>
</dbReference>
<feature type="domain" description="TPM" evidence="1">
    <location>
        <begin position="5"/>
        <end position="130"/>
    </location>
</feature>
<sequence length="153" mass="17227">MSRVEDFLTSEEESAIVEAIRIAEKNTSGEIRVHLEAESISSEEPHEHIDAFDRATEVFEMLNMHNTKESNGVLIYVAVEDRTLVIMGDKGINDVVGQNFWEGTKDVIINHFKNGDMKQGLVDGILKAGQQLKKHFPYKKDDKNELPDDISVG</sequence>
<proteinExistence type="predicted"/>
<dbReference type="AlphaFoldDB" id="A0A9X1R5J3"/>
<evidence type="ECO:0000259" key="1">
    <source>
        <dbReference type="Pfam" id="PF04536"/>
    </source>
</evidence>
<name>A0A9X1R5J3_9FLAO</name>
<accession>A0A9X1R5J3</accession>
<reference evidence="2" key="1">
    <citation type="submission" date="2021-09" db="EMBL/GenBank/DDBJ databases">
        <title>Genome of Aequorivita sp. strain F64183.</title>
        <authorList>
            <person name="Wang Y."/>
        </authorList>
    </citation>
    <scope>NUCLEOTIDE SEQUENCE</scope>
    <source>
        <strain evidence="2">F64183</strain>
    </source>
</reference>
<comment type="caution">
    <text evidence="2">The sequence shown here is derived from an EMBL/GenBank/DDBJ whole genome shotgun (WGS) entry which is preliminary data.</text>
</comment>
<dbReference type="PANTHER" id="PTHR30373:SF8">
    <property type="entry name" value="BLL7265 PROTEIN"/>
    <property type="match status" value="1"/>
</dbReference>
<evidence type="ECO:0000313" key="3">
    <source>
        <dbReference type="Proteomes" id="UP001139462"/>
    </source>
</evidence>
<dbReference type="EMBL" id="JAIRBB010000008">
    <property type="protein sequence ID" value="MCG2431424.1"/>
    <property type="molecule type" value="Genomic_DNA"/>
</dbReference>
<dbReference type="PANTHER" id="PTHR30373">
    <property type="entry name" value="UPF0603 PROTEIN YGCG"/>
    <property type="match status" value="1"/>
</dbReference>
<dbReference type="Pfam" id="PF04536">
    <property type="entry name" value="TPM_phosphatase"/>
    <property type="match status" value="1"/>
</dbReference>
<dbReference type="RefSeq" id="WP_237608526.1">
    <property type="nucleotide sequence ID" value="NZ_JAIRBB010000008.1"/>
</dbReference>
<protein>
    <submittedName>
        <fullName evidence="2">TPM domain-containing protein</fullName>
    </submittedName>
</protein>
<keyword evidence="3" id="KW-1185">Reference proteome</keyword>
<dbReference type="Proteomes" id="UP001139462">
    <property type="component" value="Unassembled WGS sequence"/>
</dbReference>